<feature type="transmembrane region" description="Helical" evidence="1">
    <location>
        <begin position="148"/>
        <end position="166"/>
    </location>
</feature>
<evidence type="ECO:0000256" key="1">
    <source>
        <dbReference type="SAM" id="Phobius"/>
    </source>
</evidence>
<dbReference type="EMBL" id="JAUQSX010000002">
    <property type="protein sequence ID" value="MDO7845846.1"/>
    <property type="molecule type" value="Genomic_DNA"/>
</dbReference>
<evidence type="ECO:0000313" key="3">
    <source>
        <dbReference type="Proteomes" id="UP001167796"/>
    </source>
</evidence>
<comment type="caution">
    <text evidence="2">The sequence shown here is derived from an EMBL/GenBank/DDBJ whole genome shotgun (WGS) entry which is preliminary data.</text>
</comment>
<keyword evidence="1" id="KW-0472">Membrane</keyword>
<keyword evidence="1" id="KW-0812">Transmembrane</keyword>
<accession>A0ABT9A7N2</accession>
<organism evidence="2 3">
    <name type="scientific">Hymenobacter mellowenesis</name>
    <dbReference type="NCBI Taxonomy" id="3063995"/>
    <lineage>
        <taxon>Bacteria</taxon>
        <taxon>Pseudomonadati</taxon>
        <taxon>Bacteroidota</taxon>
        <taxon>Cytophagia</taxon>
        <taxon>Cytophagales</taxon>
        <taxon>Hymenobacteraceae</taxon>
        <taxon>Hymenobacter</taxon>
    </lineage>
</organism>
<keyword evidence="1" id="KW-1133">Transmembrane helix</keyword>
<gene>
    <name evidence="2" type="ORF">Q5H92_05720</name>
</gene>
<reference evidence="2" key="1">
    <citation type="submission" date="2023-07" db="EMBL/GenBank/DDBJ databases">
        <authorList>
            <person name="Kim M.K."/>
        </authorList>
    </citation>
    <scope>NUCLEOTIDE SEQUENCE</scope>
    <source>
        <strain evidence="2">M29</strain>
    </source>
</reference>
<feature type="transmembrane region" description="Helical" evidence="1">
    <location>
        <begin position="186"/>
        <end position="204"/>
    </location>
</feature>
<dbReference type="Proteomes" id="UP001167796">
    <property type="component" value="Unassembled WGS sequence"/>
</dbReference>
<dbReference type="RefSeq" id="WP_305010534.1">
    <property type="nucleotide sequence ID" value="NZ_JAUQSX010000002.1"/>
</dbReference>
<name>A0ABT9A7N2_9BACT</name>
<dbReference type="InterPro" id="IPR021354">
    <property type="entry name" value="DUF2975"/>
</dbReference>
<dbReference type="Pfam" id="PF11188">
    <property type="entry name" value="DUF2975"/>
    <property type="match status" value="1"/>
</dbReference>
<keyword evidence="3" id="KW-1185">Reference proteome</keyword>
<proteinExistence type="predicted"/>
<protein>
    <submittedName>
        <fullName evidence="2">DUF2975 domain-containing protein</fullName>
    </submittedName>
</protein>
<evidence type="ECO:0000313" key="2">
    <source>
        <dbReference type="EMBL" id="MDO7845846.1"/>
    </source>
</evidence>
<feature type="transmembrane region" description="Helical" evidence="1">
    <location>
        <begin position="12"/>
        <end position="32"/>
    </location>
</feature>
<sequence>MNRFTTGIITGLRYLFLVASVAGALALTFYLYRAFFVPEQPADVITLNVRQRPALDWETELGQMQDARQQLAGRDSALLLPRSRSFVLVQHEASAARRLALRLVNAEPQSVPRVVAALLFCWLVYRILRDLRPGQPFAPANVRRLRWLGVLLIGCDVYYWLAHWWLSAYLADAAAGLTPVMDFGSSLVANWLIGVLLLLVATGYQRGVELAEDAEFTV</sequence>